<evidence type="ECO:0000256" key="1">
    <source>
        <dbReference type="SAM" id="MobiDB-lite"/>
    </source>
</evidence>
<proteinExistence type="predicted"/>
<name>A0A803MRX5_CHEQI</name>
<dbReference type="AlphaFoldDB" id="A0A803MRX5"/>
<evidence type="ECO:0000313" key="3">
    <source>
        <dbReference type="EnsemblPlants" id="AUR62034026-RA:cds"/>
    </source>
</evidence>
<dbReference type="Proteomes" id="UP000596660">
    <property type="component" value="Unplaced"/>
</dbReference>
<feature type="region of interest" description="Disordered" evidence="1">
    <location>
        <begin position="59"/>
        <end position="96"/>
    </location>
</feature>
<dbReference type="Pfam" id="PF13952">
    <property type="entry name" value="DUF4216"/>
    <property type="match status" value="1"/>
</dbReference>
<dbReference type="PANTHER" id="PTHR48258:SF8">
    <property type="entry name" value="DUF4216 DOMAIN-CONTAINING PROTEIN"/>
    <property type="match status" value="1"/>
</dbReference>
<reference evidence="3" key="1">
    <citation type="journal article" date="2017" name="Nature">
        <title>The genome of Chenopodium quinoa.</title>
        <authorList>
            <person name="Jarvis D.E."/>
            <person name="Ho Y.S."/>
            <person name="Lightfoot D.J."/>
            <person name="Schmoeckel S.M."/>
            <person name="Li B."/>
            <person name="Borm T.J.A."/>
            <person name="Ohyanagi H."/>
            <person name="Mineta K."/>
            <person name="Michell C.T."/>
            <person name="Saber N."/>
            <person name="Kharbatia N.M."/>
            <person name="Rupper R.R."/>
            <person name="Sharp A.R."/>
            <person name="Dally N."/>
            <person name="Boughton B.A."/>
            <person name="Woo Y.H."/>
            <person name="Gao G."/>
            <person name="Schijlen E.G.W.M."/>
            <person name="Guo X."/>
            <person name="Momin A.A."/>
            <person name="Negrao S."/>
            <person name="Al-Babili S."/>
            <person name="Gehring C."/>
            <person name="Roessner U."/>
            <person name="Jung C."/>
            <person name="Murphy K."/>
            <person name="Arold S.T."/>
            <person name="Gojobori T."/>
            <person name="van der Linden C.G."/>
            <person name="van Loo E.N."/>
            <person name="Jellen E.N."/>
            <person name="Maughan P.J."/>
            <person name="Tester M."/>
        </authorList>
    </citation>
    <scope>NUCLEOTIDE SEQUENCE [LARGE SCALE GENOMIC DNA]</scope>
    <source>
        <strain evidence="3">cv. PI 614886</strain>
    </source>
</reference>
<dbReference type="EnsemblPlants" id="AUR62034026-RA">
    <property type="protein sequence ID" value="AUR62034026-RA:cds"/>
    <property type="gene ID" value="AUR62034026"/>
</dbReference>
<evidence type="ECO:0000259" key="2">
    <source>
        <dbReference type="Pfam" id="PF13952"/>
    </source>
</evidence>
<organism evidence="3 4">
    <name type="scientific">Chenopodium quinoa</name>
    <name type="common">Quinoa</name>
    <dbReference type="NCBI Taxonomy" id="63459"/>
    <lineage>
        <taxon>Eukaryota</taxon>
        <taxon>Viridiplantae</taxon>
        <taxon>Streptophyta</taxon>
        <taxon>Embryophyta</taxon>
        <taxon>Tracheophyta</taxon>
        <taxon>Spermatophyta</taxon>
        <taxon>Magnoliopsida</taxon>
        <taxon>eudicotyledons</taxon>
        <taxon>Gunneridae</taxon>
        <taxon>Pentapetalae</taxon>
        <taxon>Caryophyllales</taxon>
        <taxon>Chenopodiaceae</taxon>
        <taxon>Chenopodioideae</taxon>
        <taxon>Atripliceae</taxon>
        <taxon>Chenopodium</taxon>
    </lineage>
</organism>
<evidence type="ECO:0000313" key="4">
    <source>
        <dbReference type="Proteomes" id="UP000596660"/>
    </source>
</evidence>
<dbReference type="InterPro" id="IPR025312">
    <property type="entry name" value="DUF4216"/>
</dbReference>
<sequence>EKDLFYGVIKGAKFPDGCASNISRCVQSNERKVDGYKSHDVHFMLHYLLQVAVKNTLPNSKLNRAPRNDDDDTASNEDGSLFPNVGRPLGVKKKNKGKKISLDEDTLMKAHRYVLFNCDEISDYISEHQDLVNRQRSQGRRGKRSRWARAQEHSHDIGAWFKDGVWEENVSKEIKALSQGPDYTVRSFKGYLINGNKFHTTAHESKRKTQCSGVTVTSSMSSFTSSRDQIPVVGDVKYYGVVEDIIELDYFGHFKVVLFRCKWFQVEQDEFGLTCANFKRLCYTNDPFVMANQVNQAFYVQDSKEKHLHYVMETIPGDLFDMNEESNGDVGVSYWNESASDDVRPGETISDDYDVSWLREDLPATTVDVPEYMLQAEPEIDESDDEIEDNTLWDFMQASEDEA</sequence>
<accession>A0A803MRX5</accession>
<feature type="domain" description="DUF4216" evidence="2">
    <location>
        <begin position="246"/>
        <end position="306"/>
    </location>
</feature>
<keyword evidence="4" id="KW-1185">Reference proteome</keyword>
<dbReference type="PANTHER" id="PTHR48258">
    <property type="entry name" value="DUF4218 DOMAIN-CONTAINING PROTEIN-RELATED"/>
    <property type="match status" value="1"/>
</dbReference>
<protein>
    <recommendedName>
        <fullName evidence="2">DUF4216 domain-containing protein</fullName>
    </recommendedName>
</protein>
<dbReference type="Gramene" id="AUR62034026-RA">
    <property type="protein sequence ID" value="AUR62034026-RA:cds"/>
    <property type="gene ID" value="AUR62034026"/>
</dbReference>
<reference evidence="3" key="2">
    <citation type="submission" date="2021-03" db="UniProtKB">
        <authorList>
            <consortium name="EnsemblPlants"/>
        </authorList>
    </citation>
    <scope>IDENTIFICATION</scope>
</reference>